<feature type="domain" description="Lipoyl-binding" evidence="2">
    <location>
        <begin position="122"/>
        <end position="202"/>
    </location>
</feature>
<reference evidence="3 4" key="1">
    <citation type="submission" date="2019-01" db="EMBL/GenBank/DDBJ databases">
        <title>Ktedonosporobacter rubrisoli SCAWS-G2.</title>
        <authorList>
            <person name="Huang Y."/>
            <person name="Yan B."/>
        </authorList>
    </citation>
    <scope>NUCLEOTIDE SEQUENCE [LARGE SCALE GENOMIC DNA]</scope>
    <source>
        <strain evidence="3 4">SCAWS-G2</strain>
    </source>
</reference>
<keyword evidence="4" id="KW-1185">Reference proteome</keyword>
<proteinExistence type="predicted"/>
<protein>
    <submittedName>
        <fullName evidence="3">Biotin/lipoyl-binding protein</fullName>
    </submittedName>
</protein>
<dbReference type="OrthoDB" id="3730619at2"/>
<dbReference type="InterPro" id="IPR001882">
    <property type="entry name" value="Biotin_BS"/>
</dbReference>
<sequence>MEHKLITYVEDDHTMPYIATVNKQAYHIDTGENGQRNSVTVEDKAYAIDWQQLAPLVADAQGHASQEGQGGRYSLLINGISYEIFARRITRPEQKDSQTYEIELAGQRFEVTVEDERAKLLAGLVRSTAGQGEAAVQAPMPGLVVGVSVEEGATVSAGQTVVILEAMKMENDLPAPISGVVKEIRVSKGQTVDQGDALVVIKGQE</sequence>
<accession>A0A4V0YZY5</accession>
<keyword evidence="1" id="KW-0092">Biotin</keyword>
<evidence type="ECO:0000313" key="4">
    <source>
        <dbReference type="Proteomes" id="UP000290365"/>
    </source>
</evidence>
<evidence type="ECO:0000259" key="2">
    <source>
        <dbReference type="PROSITE" id="PS50968"/>
    </source>
</evidence>
<dbReference type="Pfam" id="PF00364">
    <property type="entry name" value="Biotin_lipoyl"/>
    <property type="match status" value="1"/>
</dbReference>
<organism evidence="3 4">
    <name type="scientific">Ktedonosporobacter rubrisoli</name>
    <dbReference type="NCBI Taxonomy" id="2509675"/>
    <lineage>
        <taxon>Bacteria</taxon>
        <taxon>Bacillati</taxon>
        <taxon>Chloroflexota</taxon>
        <taxon>Ktedonobacteria</taxon>
        <taxon>Ktedonobacterales</taxon>
        <taxon>Ktedonosporobacteraceae</taxon>
        <taxon>Ktedonosporobacter</taxon>
    </lineage>
</organism>
<dbReference type="InterPro" id="IPR000089">
    <property type="entry name" value="Biotin_lipoyl"/>
</dbReference>
<dbReference type="KEGG" id="kbs:EPA93_37350"/>
<dbReference type="Proteomes" id="UP000290365">
    <property type="component" value="Chromosome"/>
</dbReference>
<dbReference type="PROSITE" id="PS00188">
    <property type="entry name" value="BIOTIN"/>
    <property type="match status" value="1"/>
</dbReference>
<gene>
    <name evidence="3" type="ORF">EPA93_37350</name>
</gene>
<dbReference type="PANTHER" id="PTHR45266:SF3">
    <property type="entry name" value="OXALOACETATE DECARBOXYLASE ALPHA CHAIN"/>
    <property type="match status" value="1"/>
</dbReference>
<name>A0A4V0YZY5_KTERU</name>
<evidence type="ECO:0000313" key="3">
    <source>
        <dbReference type="EMBL" id="QBD81341.1"/>
    </source>
</evidence>
<dbReference type="FunFam" id="2.40.50.100:FF:000003">
    <property type="entry name" value="Acetyl-CoA carboxylase biotin carboxyl carrier protein"/>
    <property type="match status" value="1"/>
</dbReference>
<dbReference type="AlphaFoldDB" id="A0A4V0YZY5"/>
<dbReference type="PROSITE" id="PS50968">
    <property type="entry name" value="BIOTINYL_LIPOYL"/>
    <property type="match status" value="1"/>
</dbReference>
<dbReference type="EMBL" id="CP035758">
    <property type="protein sequence ID" value="QBD81341.1"/>
    <property type="molecule type" value="Genomic_DNA"/>
</dbReference>
<dbReference type="PANTHER" id="PTHR45266">
    <property type="entry name" value="OXALOACETATE DECARBOXYLASE ALPHA CHAIN"/>
    <property type="match status" value="1"/>
</dbReference>
<evidence type="ECO:0000256" key="1">
    <source>
        <dbReference type="ARBA" id="ARBA00023267"/>
    </source>
</evidence>
<dbReference type="CDD" id="cd06850">
    <property type="entry name" value="biotinyl_domain"/>
    <property type="match status" value="1"/>
</dbReference>
<dbReference type="InterPro" id="IPR011053">
    <property type="entry name" value="Single_hybrid_motif"/>
</dbReference>
<dbReference type="InterPro" id="IPR050709">
    <property type="entry name" value="Biotin_Carboxyl_Carrier/Decarb"/>
</dbReference>
<dbReference type="SUPFAM" id="SSF51230">
    <property type="entry name" value="Single hybrid motif"/>
    <property type="match status" value="1"/>
</dbReference>
<dbReference type="Gene3D" id="2.40.50.100">
    <property type="match status" value="1"/>
</dbReference>